<evidence type="ECO:0000259" key="7">
    <source>
        <dbReference type="PROSITE" id="PS51755"/>
    </source>
</evidence>
<dbReference type="InterPro" id="IPR001867">
    <property type="entry name" value="OmpR/PhoB-type_DNA-bd"/>
</dbReference>
<dbReference type="InterPro" id="IPR011006">
    <property type="entry name" value="CheY-like_superfamily"/>
</dbReference>
<dbReference type="AlphaFoldDB" id="A0A3B0RR19"/>
<dbReference type="InterPro" id="IPR016032">
    <property type="entry name" value="Sig_transdc_resp-reg_C-effctor"/>
</dbReference>
<sequence>MVSGTQMRRTVLVVDDEAMVREVVCTYLEREGFSTVEAIDGRQALQLVAEREPDLIVLDVMLPKVDGYTVLSELRKRTQVPVILLTARADEVDRVLGLELGADDYVVKPFSPRELTARVRSVLRRSGASEHRTEVLEFDGITIDGKTREVWIDGEIVAMPPMEFDLLAYLASSPRQVFTRGQILTQVWGSSAQWQDPSTVTVHVRRLRQKIEADADDPRRIVTVWGRGYRFEP</sequence>
<name>A0A3B0RR19_9ZZZZ</name>
<dbReference type="InterPro" id="IPR001789">
    <property type="entry name" value="Sig_transdc_resp-reg_receiver"/>
</dbReference>
<evidence type="ECO:0000256" key="3">
    <source>
        <dbReference type="ARBA" id="ARBA00023015"/>
    </source>
</evidence>
<evidence type="ECO:0000256" key="5">
    <source>
        <dbReference type="ARBA" id="ARBA00023163"/>
    </source>
</evidence>
<dbReference type="Gene3D" id="3.40.50.2300">
    <property type="match status" value="1"/>
</dbReference>
<gene>
    <name evidence="8" type="ORF">MNBD_ACTINO01-107</name>
</gene>
<dbReference type="PROSITE" id="PS51755">
    <property type="entry name" value="OMPR_PHOB"/>
    <property type="match status" value="1"/>
</dbReference>
<dbReference type="Pfam" id="PF00072">
    <property type="entry name" value="Response_reg"/>
    <property type="match status" value="1"/>
</dbReference>
<dbReference type="Gene3D" id="1.10.10.10">
    <property type="entry name" value="Winged helix-like DNA-binding domain superfamily/Winged helix DNA-binding domain"/>
    <property type="match status" value="1"/>
</dbReference>
<accession>A0A3B0RR19</accession>
<dbReference type="GO" id="GO:0000976">
    <property type="term" value="F:transcription cis-regulatory region binding"/>
    <property type="evidence" value="ECO:0007669"/>
    <property type="project" value="TreeGrafter"/>
</dbReference>
<dbReference type="Gene3D" id="6.10.250.690">
    <property type="match status" value="1"/>
</dbReference>
<proteinExistence type="predicted"/>
<evidence type="ECO:0000256" key="1">
    <source>
        <dbReference type="ARBA" id="ARBA00022553"/>
    </source>
</evidence>
<dbReference type="CDD" id="cd00383">
    <property type="entry name" value="trans_reg_C"/>
    <property type="match status" value="1"/>
</dbReference>
<feature type="domain" description="OmpR/PhoB-type" evidence="7">
    <location>
        <begin position="133"/>
        <end position="233"/>
    </location>
</feature>
<dbReference type="SUPFAM" id="SSF46894">
    <property type="entry name" value="C-terminal effector domain of the bipartite response regulators"/>
    <property type="match status" value="1"/>
</dbReference>
<dbReference type="FunFam" id="1.10.10.10:FF:000018">
    <property type="entry name" value="DNA-binding response regulator ResD"/>
    <property type="match status" value="1"/>
</dbReference>
<dbReference type="SMART" id="SM00862">
    <property type="entry name" value="Trans_reg_C"/>
    <property type="match status" value="1"/>
</dbReference>
<dbReference type="SMART" id="SM00448">
    <property type="entry name" value="REC"/>
    <property type="match status" value="1"/>
</dbReference>
<feature type="domain" description="Response regulatory" evidence="6">
    <location>
        <begin position="10"/>
        <end position="123"/>
    </location>
</feature>
<dbReference type="PROSITE" id="PS50110">
    <property type="entry name" value="RESPONSE_REGULATORY"/>
    <property type="match status" value="1"/>
</dbReference>
<reference evidence="8" key="1">
    <citation type="submission" date="2018-06" db="EMBL/GenBank/DDBJ databases">
        <authorList>
            <person name="Zhirakovskaya E."/>
        </authorList>
    </citation>
    <scope>NUCLEOTIDE SEQUENCE</scope>
</reference>
<dbReference type="FunFam" id="3.40.50.2300:FF:000001">
    <property type="entry name" value="DNA-binding response regulator PhoB"/>
    <property type="match status" value="1"/>
</dbReference>
<dbReference type="EMBL" id="UOEI01000159">
    <property type="protein sequence ID" value="VAV95830.1"/>
    <property type="molecule type" value="Genomic_DNA"/>
</dbReference>
<dbReference type="GO" id="GO:0032993">
    <property type="term" value="C:protein-DNA complex"/>
    <property type="evidence" value="ECO:0007669"/>
    <property type="project" value="TreeGrafter"/>
</dbReference>
<dbReference type="PANTHER" id="PTHR48111">
    <property type="entry name" value="REGULATOR OF RPOS"/>
    <property type="match status" value="1"/>
</dbReference>
<keyword evidence="4" id="KW-0238">DNA-binding</keyword>
<dbReference type="GO" id="GO:0000156">
    <property type="term" value="F:phosphorelay response regulator activity"/>
    <property type="evidence" value="ECO:0007669"/>
    <property type="project" value="TreeGrafter"/>
</dbReference>
<dbReference type="Pfam" id="PF00486">
    <property type="entry name" value="Trans_reg_C"/>
    <property type="match status" value="1"/>
</dbReference>
<dbReference type="GO" id="GO:0006355">
    <property type="term" value="P:regulation of DNA-templated transcription"/>
    <property type="evidence" value="ECO:0007669"/>
    <property type="project" value="InterPro"/>
</dbReference>
<evidence type="ECO:0000256" key="2">
    <source>
        <dbReference type="ARBA" id="ARBA00023012"/>
    </source>
</evidence>
<keyword evidence="5" id="KW-0804">Transcription</keyword>
<dbReference type="PANTHER" id="PTHR48111:SF1">
    <property type="entry name" value="TWO-COMPONENT RESPONSE REGULATOR ORR33"/>
    <property type="match status" value="1"/>
</dbReference>
<dbReference type="SUPFAM" id="SSF52172">
    <property type="entry name" value="CheY-like"/>
    <property type="match status" value="1"/>
</dbReference>
<evidence type="ECO:0000259" key="6">
    <source>
        <dbReference type="PROSITE" id="PS50110"/>
    </source>
</evidence>
<evidence type="ECO:0000313" key="8">
    <source>
        <dbReference type="EMBL" id="VAV95830.1"/>
    </source>
</evidence>
<protein>
    <submittedName>
        <fullName evidence="8">Phosphate regulon transcriptional regulatory protein PhoB (SphR)</fullName>
    </submittedName>
</protein>
<dbReference type="GO" id="GO:0005829">
    <property type="term" value="C:cytosol"/>
    <property type="evidence" value="ECO:0007669"/>
    <property type="project" value="TreeGrafter"/>
</dbReference>
<dbReference type="InterPro" id="IPR036388">
    <property type="entry name" value="WH-like_DNA-bd_sf"/>
</dbReference>
<organism evidence="8">
    <name type="scientific">hydrothermal vent metagenome</name>
    <dbReference type="NCBI Taxonomy" id="652676"/>
    <lineage>
        <taxon>unclassified sequences</taxon>
        <taxon>metagenomes</taxon>
        <taxon>ecological metagenomes</taxon>
    </lineage>
</organism>
<keyword evidence="3" id="KW-0805">Transcription regulation</keyword>
<keyword evidence="1" id="KW-0597">Phosphoprotein</keyword>
<evidence type="ECO:0000256" key="4">
    <source>
        <dbReference type="ARBA" id="ARBA00023125"/>
    </source>
</evidence>
<dbReference type="InterPro" id="IPR039420">
    <property type="entry name" value="WalR-like"/>
</dbReference>
<keyword evidence="2" id="KW-0902">Two-component regulatory system</keyword>